<name>A0ABP3SUI1_9SPHN</name>
<sequence>MLILEGLAAVAAIVAGTDSPPAAATLAPGTVAIAPAAGPALSSEAARVFDDAVQRAMLRARFTPLPGQGHGRYAASVTVTRTSRGVVAAEGRPAPPPLANLNGSVSVALSPGGERLSDLVVTELKVVLSRRGDARPVWSGSAVTARVTGNRTGGIDLVAQTLADAVMAQFPRQAAGPVSIP</sequence>
<proteinExistence type="predicted"/>
<keyword evidence="2" id="KW-1185">Reference proteome</keyword>
<protein>
    <recommendedName>
        <fullName evidence="3">DUF4136 domain-containing protein</fullName>
    </recommendedName>
</protein>
<dbReference type="Proteomes" id="UP001500238">
    <property type="component" value="Unassembled WGS sequence"/>
</dbReference>
<evidence type="ECO:0008006" key="3">
    <source>
        <dbReference type="Google" id="ProtNLM"/>
    </source>
</evidence>
<accession>A0ABP3SUI1</accession>
<evidence type="ECO:0000313" key="2">
    <source>
        <dbReference type="Proteomes" id="UP001500238"/>
    </source>
</evidence>
<dbReference type="EMBL" id="BAAAES010000004">
    <property type="protein sequence ID" value="GAA0660129.1"/>
    <property type="molecule type" value="Genomic_DNA"/>
</dbReference>
<gene>
    <name evidence="1" type="ORF">GCM10009102_05800</name>
</gene>
<reference evidence="2" key="1">
    <citation type="journal article" date="2019" name="Int. J. Syst. Evol. Microbiol.">
        <title>The Global Catalogue of Microorganisms (GCM) 10K type strain sequencing project: providing services to taxonomists for standard genome sequencing and annotation.</title>
        <authorList>
            <consortium name="The Broad Institute Genomics Platform"/>
            <consortium name="The Broad Institute Genome Sequencing Center for Infectious Disease"/>
            <person name="Wu L."/>
            <person name="Ma J."/>
        </authorList>
    </citation>
    <scope>NUCLEOTIDE SEQUENCE [LARGE SCALE GENOMIC DNA]</scope>
    <source>
        <strain evidence="2">JCM 14603</strain>
    </source>
</reference>
<organism evidence="1 2">
    <name type="scientific">Sphingomonas insulae</name>
    <dbReference type="NCBI Taxonomy" id="424800"/>
    <lineage>
        <taxon>Bacteria</taxon>
        <taxon>Pseudomonadati</taxon>
        <taxon>Pseudomonadota</taxon>
        <taxon>Alphaproteobacteria</taxon>
        <taxon>Sphingomonadales</taxon>
        <taxon>Sphingomonadaceae</taxon>
        <taxon>Sphingomonas</taxon>
    </lineage>
</organism>
<dbReference type="RefSeq" id="WP_163958005.1">
    <property type="nucleotide sequence ID" value="NZ_BAAAES010000004.1"/>
</dbReference>
<evidence type="ECO:0000313" key="1">
    <source>
        <dbReference type="EMBL" id="GAA0660129.1"/>
    </source>
</evidence>
<comment type="caution">
    <text evidence="1">The sequence shown here is derived from an EMBL/GenBank/DDBJ whole genome shotgun (WGS) entry which is preliminary data.</text>
</comment>